<gene>
    <name evidence="1" type="ORF">PSI22_12480</name>
</gene>
<evidence type="ECO:0000313" key="2">
    <source>
        <dbReference type="Proteomes" id="UP001214757"/>
    </source>
</evidence>
<name>A0ABT5M417_9GAMM</name>
<sequence>MLPDLMYPDTLIIDNEALTLSMTYRYHAEMDESIRLMEARFEMNPDAPLVRVDLGDGKELHYG</sequence>
<comment type="caution">
    <text evidence="1">The sequence shown here is derived from an EMBL/GenBank/DDBJ whole genome shotgun (WGS) entry which is preliminary data.</text>
</comment>
<reference evidence="1 2" key="1">
    <citation type="submission" date="2023-02" db="EMBL/GenBank/DDBJ databases">
        <title>Entomopathogenic bacteria.</title>
        <authorList>
            <person name="Machado R.A."/>
        </authorList>
    </citation>
    <scope>NUCLEOTIDE SEQUENCE [LARGE SCALE GENOMIC DNA]</scope>
    <source>
        <strain evidence="1 2">XENO-7</strain>
    </source>
</reference>
<dbReference type="Proteomes" id="UP001214757">
    <property type="component" value="Unassembled WGS sequence"/>
</dbReference>
<organism evidence="1 2">
    <name type="scientific">Xenorhabdus aichiensis</name>
    <dbReference type="NCBI Taxonomy" id="3025874"/>
    <lineage>
        <taxon>Bacteria</taxon>
        <taxon>Pseudomonadati</taxon>
        <taxon>Pseudomonadota</taxon>
        <taxon>Gammaproteobacteria</taxon>
        <taxon>Enterobacterales</taxon>
        <taxon>Morganellaceae</taxon>
        <taxon>Xenorhabdus</taxon>
    </lineage>
</organism>
<evidence type="ECO:0000313" key="1">
    <source>
        <dbReference type="EMBL" id="MDC9622430.1"/>
    </source>
</evidence>
<accession>A0ABT5M417</accession>
<dbReference type="RefSeq" id="WP_273580050.1">
    <property type="nucleotide sequence ID" value="NZ_JAQRFO010000026.1"/>
</dbReference>
<dbReference type="EMBL" id="JAQRFO010000026">
    <property type="protein sequence ID" value="MDC9622430.1"/>
    <property type="molecule type" value="Genomic_DNA"/>
</dbReference>
<proteinExistence type="predicted"/>
<keyword evidence="2" id="KW-1185">Reference proteome</keyword>
<protein>
    <submittedName>
        <fullName evidence="1">Uncharacterized protein</fullName>
    </submittedName>
</protein>